<dbReference type="EC" id="2.1.1.-" evidence="3"/>
<dbReference type="GO" id="GO:0005634">
    <property type="term" value="C:nucleus"/>
    <property type="evidence" value="ECO:0007669"/>
    <property type="project" value="UniProtKB-UniRule"/>
</dbReference>
<dbReference type="PROSITE" id="PS50118">
    <property type="entry name" value="HMG_BOX_2"/>
    <property type="match status" value="1"/>
</dbReference>
<keyword evidence="3" id="KW-0489">Methyltransferase</keyword>
<evidence type="ECO:0000259" key="2">
    <source>
        <dbReference type="PROSITE" id="PS50118"/>
    </source>
</evidence>
<evidence type="ECO:0000256" key="1">
    <source>
        <dbReference type="PROSITE-ProRule" id="PRU00267"/>
    </source>
</evidence>
<dbReference type="InterPro" id="IPR036910">
    <property type="entry name" value="HMG_box_dom_sf"/>
</dbReference>
<comment type="caution">
    <text evidence="3">The sequence shown here is derived from an EMBL/GenBank/DDBJ whole genome shotgun (WGS) entry which is preliminary data.</text>
</comment>
<organism evidence="3 4">
    <name type="scientific">Skeletonema marinoi</name>
    <dbReference type="NCBI Taxonomy" id="267567"/>
    <lineage>
        <taxon>Eukaryota</taxon>
        <taxon>Sar</taxon>
        <taxon>Stramenopiles</taxon>
        <taxon>Ochrophyta</taxon>
        <taxon>Bacillariophyta</taxon>
        <taxon>Coscinodiscophyceae</taxon>
        <taxon>Thalassiosirophycidae</taxon>
        <taxon>Thalassiosirales</taxon>
        <taxon>Skeletonemataceae</taxon>
        <taxon>Skeletonema</taxon>
        <taxon>Skeletonema marinoi-dohrnii complex</taxon>
    </lineage>
</organism>
<keyword evidence="1" id="KW-0238">DNA-binding</keyword>
<dbReference type="InterPro" id="IPR019410">
    <property type="entry name" value="Methyltransf_16"/>
</dbReference>
<dbReference type="CDD" id="cd02440">
    <property type="entry name" value="AdoMet_MTases"/>
    <property type="match status" value="1"/>
</dbReference>
<sequence length="319" mass="35705">MSSDARDPNAPKKPLTALDFYAQAARRKEDAAKDVTADDTQTQASSELYELEFNNLSDAEKATWYKLARRDKIRYKKEMATYEPPVDSSSGCRLLLMGRFFPFDSEGIPFADTTLTIKETQNSCHIGEDGGTGLNVWDGAQLLLRYIEKVPNIVKNKRVIELGSGCGIVGVAAAICGCKEVIMTDLAYALPLMRENVDINRVAWKDTDVVVSCKECDWFQPPPVDELLGHYDSKADVLLVADCVWLSSLIAPLLRTLKLYTTESTDVFITYQQRGKEAHDLFMEGIHNLFDVVDVDTLKEADLAKPDVFHLLHCKRKVS</sequence>
<dbReference type="SUPFAM" id="SSF53335">
    <property type="entry name" value="S-adenosyl-L-methionine-dependent methyltransferases"/>
    <property type="match status" value="1"/>
</dbReference>
<dbReference type="Proteomes" id="UP001224775">
    <property type="component" value="Unassembled WGS sequence"/>
</dbReference>
<proteinExistence type="predicted"/>
<dbReference type="Gene3D" id="3.40.50.150">
    <property type="entry name" value="Vaccinia Virus protein VP39"/>
    <property type="match status" value="1"/>
</dbReference>
<dbReference type="PANTHER" id="PTHR14614">
    <property type="entry name" value="HEPATOCELLULAR CARCINOMA-ASSOCIATED ANTIGEN"/>
    <property type="match status" value="1"/>
</dbReference>
<name>A0AAD9DAR4_9STRA</name>
<evidence type="ECO:0000313" key="4">
    <source>
        <dbReference type="Proteomes" id="UP001224775"/>
    </source>
</evidence>
<keyword evidence="1" id="KW-0539">Nucleus</keyword>
<reference evidence="3" key="1">
    <citation type="submission" date="2023-06" db="EMBL/GenBank/DDBJ databases">
        <title>Survivors Of The Sea: Transcriptome response of Skeletonema marinoi to long-term dormancy.</title>
        <authorList>
            <person name="Pinder M.I.M."/>
            <person name="Kourtchenko O."/>
            <person name="Robertson E.K."/>
            <person name="Larsson T."/>
            <person name="Maumus F."/>
            <person name="Osuna-Cruz C.M."/>
            <person name="Vancaester E."/>
            <person name="Stenow R."/>
            <person name="Vandepoele K."/>
            <person name="Ploug H."/>
            <person name="Bruchert V."/>
            <person name="Godhe A."/>
            <person name="Topel M."/>
        </authorList>
    </citation>
    <scope>NUCLEOTIDE SEQUENCE</scope>
    <source>
        <strain evidence="3">R05AC</strain>
    </source>
</reference>
<protein>
    <submittedName>
        <fullName evidence="3">Lysine methyltransferase</fullName>
        <ecNumber evidence="3">2.1.1.-</ecNumber>
    </submittedName>
</protein>
<dbReference type="EMBL" id="JATAAI010000015">
    <property type="protein sequence ID" value="KAK1740576.1"/>
    <property type="molecule type" value="Genomic_DNA"/>
</dbReference>
<accession>A0AAD9DAR4</accession>
<dbReference type="SUPFAM" id="SSF47095">
    <property type="entry name" value="HMG-box"/>
    <property type="match status" value="1"/>
</dbReference>
<feature type="DNA-binding region" description="HMG box" evidence="1">
    <location>
        <begin position="11"/>
        <end position="83"/>
    </location>
</feature>
<dbReference type="PANTHER" id="PTHR14614:SF109">
    <property type="entry name" value="RIBOSOMAL LYSINE N-METHYLTRANSFERASE 5"/>
    <property type="match status" value="1"/>
</dbReference>
<dbReference type="InterPro" id="IPR029063">
    <property type="entry name" value="SAM-dependent_MTases_sf"/>
</dbReference>
<feature type="domain" description="HMG box" evidence="2">
    <location>
        <begin position="11"/>
        <end position="83"/>
    </location>
</feature>
<dbReference type="GO" id="GO:0008168">
    <property type="term" value="F:methyltransferase activity"/>
    <property type="evidence" value="ECO:0007669"/>
    <property type="project" value="UniProtKB-KW"/>
</dbReference>
<dbReference type="GO" id="GO:0003677">
    <property type="term" value="F:DNA binding"/>
    <property type="evidence" value="ECO:0007669"/>
    <property type="project" value="UniProtKB-UniRule"/>
</dbReference>
<dbReference type="AlphaFoldDB" id="A0AAD9DAR4"/>
<evidence type="ECO:0000313" key="3">
    <source>
        <dbReference type="EMBL" id="KAK1740576.1"/>
    </source>
</evidence>
<keyword evidence="4" id="KW-1185">Reference proteome</keyword>
<dbReference type="Pfam" id="PF10294">
    <property type="entry name" value="Methyltransf_16"/>
    <property type="match status" value="1"/>
</dbReference>
<gene>
    <name evidence="3" type="ORF">QTG54_008671</name>
</gene>
<dbReference type="InterPro" id="IPR009071">
    <property type="entry name" value="HMG_box_dom"/>
</dbReference>
<dbReference type="Gene3D" id="1.10.30.10">
    <property type="entry name" value="High mobility group box domain"/>
    <property type="match status" value="1"/>
</dbReference>
<keyword evidence="3" id="KW-0808">Transferase</keyword>
<dbReference type="GO" id="GO:0032259">
    <property type="term" value="P:methylation"/>
    <property type="evidence" value="ECO:0007669"/>
    <property type="project" value="UniProtKB-KW"/>
</dbReference>